<dbReference type="GO" id="GO:0009982">
    <property type="term" value="F:pseudouridine synthase activity"/>
    <property type="evidence" value="ECO:0007669"/>
    <property type="project" value="EnsemblFungi"/>
</dbReference>
<dbReference type="InterPro" id="IPR020103">
    <property type="entry name" value="PsdUridine_synth_cat_dom_sf"/>
</dbReference>
<evidence type="ECO:0000256" key="6">
    <source>
        <dbReference type="ARBA" id="ARBA00022694"/>
    </source>
</evidence>
<dbReference type="Proteomes" id="UP000018001">
    <property type="component" value="Unassembled WGS sequence"/>
</dbReference>
<dbReference type="PANTHER" id="PTHR11142">
    <property type="entry name" value="PSEUDOURIDYLATE SYNTHASE"/>
    <property type="match status" value="1"/>
</dbReference>
<dbReference type="InterPro" id="IPR041708">
    <property type="entry name" value="PUS1/PUS2-like"/>
</dbReference>
<keyword evidence="5" id="KW-0507">mRNA processing</keyword>
<dbReference type="FunFam" id="3.30.70.660:FF:000002">
    <property type="entry name" value="tRNA pseudouridine synthase"/>
    <property type="match status" value="1"/>
</dbReference>
<evidence type="ECO:0000313" key="19">
    <source>
        <dbReference type="Proteomes" id="UP000018001"/>
    </source>
</evidence>
<evidence type="ECO:0000256" key="3">
    <source>
        <dbReference type="ARBA" id="ARBA00004123"/>
    </source>
</evidence>
<keyword evidence="6" id="KW-0819">tRNA processing</keyword>
<evidence type="ECO:0000256" key="11">
    <source>
        <dbReference type="ARBA" id="ARBA00073968"/>
    </source>
</evidence>
<dbReference type="FunFam" id="3.30.70.580:FF:000002">
    <property type="entry name" value="tRNA pseudouridine synthase"/>
    <property type="match status" value="1"/>
</dbReference>
<evidence type="ECO:0000313" key="18">
    <source>
        <dbReference type="EMBL" id="GAD93125.1"/>
    </source>
</evidence>
<feature type="region of interest" description="Disordered" evidence="16">
    <location>
        <begin position="332"/>
        <end position="385"/>
    </location>
</feature>
<feature type="binding site" evidence="15">
    <location>
        <position position="253"/>
    </location>
    <ligand>
        <name>substrate</name>
    </ligand>
</feature>
<evidence type="ECO:0000256" key="10">
    <source>
        <dbReference type="ARBA" id="ARBA00053072"/>
    </source>
</evidence>
<dbReference type="Gene3D" id="3.30.70.580">
    <property type="entry name" value="Pseudouridine synthase I, catalytic domain, N-terminal subdomain"/>
    <property type="match status" value="1"/>
</dbReference>
<comment type="subcellular location">
    <subcellularLocation>
        <location evidence="3">Nucleus</location>
    </subcellularLocation>
</comment>
<evidence type="ECO:0000259" key="17">
    <source>
        <dbReference type="Pfam" id="PF01416"/>
    </source>
</evidence>
<dbReference type="InterPro" id="IPR020094">
    <property type="entry name" value="TruA/RsuA/RluB/E/F_N"/>
</dbReference>
<evidence type="ECO:0000256" key="15">
    <source>
        <dbReference type="PIRSR" id="PIRSR641708-2"/>
    </source>
</evidence>
<evidence type="ECO:0000256" key="13">
    <source>
        <dbReference type="ARBA" id="ARBA00080858"/>
    </source>
</evidence>
<dbReference type="Pfam" id="PF01416">
    <property type="entry name" value="PseudoU_synth_1"/>
    <property type="match status" value="1"/>
</dbReference>
<dbReference type="InParanoid" id="V5HU61"/>
<dbReference type="GO" id="GO:0003723">
    <property type="term" value="F:RNA binding"/>
    <property type="evidence" value="ECO:0007669"/>
    <property type="project" value="InterPro"/>
</dbReference>
<dbReference type="EMBL" id="BAUL01000045">
    <property type="protein sequence ID" value="GAD93125.1"/>
    <property type="molecule type" value="Genomic_DNA"/>
</dbReference>
<evidence type="ECO:0000256" key="8">
    <source>
        <dbReference type="ARBA" id="ARBA00023242"/>
    </source>
</evidence>
<dbReference type="GO" id="GO:0031120">
    <property type="term" value="P:snRNA pseudouridine synthesis"/>
    <property type="evidence" value="ECO:0007669"/>
    <property type="project" value="UniProtKB-ARBA"/>
</dbReference>
<dbReference type="NCBIfam" id="TIGR00071">
    <property type="entry name" value="hisT_truA"/>
    <property type="match status" value="1"/>
</dbReference>
<dbReference type="CDD" id="cd02568">
    <property type="entry name" value="PseudoU_synth_PUS1_PUS2"/>
    <property type="match status" value="1"/>
</dbReference>
<dbReference type="eggNOG" id="KOG2553">
    <property type="taxonomic scope" value="Eukaryota"/>
</dbReference>
<feature type="domain" description="Pseudouridine synthase I TruA alpha/beta" evidence="17">
    <location>
        <begin position="424"/>
        <end position="531"/>
    </location>
</feature>
<comment type="caution">
    <text evidence="18">The sequence shown here is derived from an EMBL/GenBank/DDBJ whole genome shotgun (WGS) entry which is preliminary data.</text>
</comment>
<evidence type="ECO:0000256" key="1">
    <source>
        <dbReference type="ARBA" id="ARBA00001166"/>
    </source>
</evidence>
<dbReference type="InterPro" id="IPR020097">
    <property type="entry name" value="PsdUridine_synth_TruA_a/b_dom"/>
</dbReference>
<dbReference type="GO" id="GO:0005634">
    <property type="term" value="C:nucleus"/>
    <property type="evidence" value="ECO:0007669"/>
    <property type="project" value="UniProtKB-SubCell"/>
</dbReference>
<dbReference type="PANTHER" id="PTHR11142:SF4">
    <property type="entry name" value="PSEUDOURIDYLATE SYNTHASE 1 HOMOLOG"/>
    <property type="match status" value="1"/>
</dbReference>
<feature type="compositionally biased region" description="Basic and acidic residues" evidence="16">
    <location>
        <begin position="92"/>
        <end position="112"/>
    </location>
</feature>
<dbReference type="HOGENOM" id="CLU_021971_1_0_1"/>
<keyword evidence="7" id="KW-0413">Isomerase</keyword>
<evidence type="ECO:0000256" key="12">
    <source>
        <dbReference type="ARBA" id="ARBA00079072"/>
    </source>
</evidence>
<dbReference type="FunCoup" id="V5HU61">
    <property type="interactions" value="936"/>
</dbReference>
<keyword evidence="8" id="KW-0539">Nucleus</keyword>
<keyword evidence="19" id="KW-1185">Reference proteome</keyword>
<dbReference type="AlphaFoldDB" id="V5HU61"/>
<comment type="catalytic activity">
    <reaction evidence="1">
        <text>a uridine in mRNA = a pseudouridine in mRNA</text>
        <dbReference type="Rhea" id="RHEA:56644"/>
        <dbReference type="Rhea" id="RHEA-COMP:14658"/>
        <dbReference type="Rhea" id="RHEA-COMP:14659"/>
        <dbReference type="ChEBI" id="CHEBI:65314"/>
        <dbReference type="ChEBI" id="CHEBI:65315"/>
    </reaction>
</comment>
<accession>V5HU61</accession>
<evidence type="ECO:0000256" key="2">
    <source>
        <dbReference type="ARBA" id="ARBA00001832"/>
    </source>
</evidence>
<dbReference type="InterPro" id="IPR020095">
    <property type="entry name" value="PsdUridine_synth_TruA_C"/>
</dbReference>
<dbReference type="GO" id="GO:0031119">
    <property type="term" value="P:tRNA pseudouridine synthesis"/>
    <property type="evidence" value="ECO:0007669"/>
    <property type="project" value="EnsemblFungi"/>
</dbReference>
<dbReference type="Gene3D" id="3.30.70.660">
    <property type="entry name" value="Pseudouridine synthase I, catalytic domain, C-terminal subdomain"/>
    <property type="match status" value="1"/>
</dbReference>
<protein>
    <recommendedName>
        <fullName evidence="11">tRNA pseudouridine synthase 1</fullName>
    </recommendedName>
    <alternativeName>
        <fullName evidence="12">tRNA pseudouridylate synthase 1</fullName>
    </alternativeName>
    <alternativeName>
        <fullName evidence="13">tRNA-uridine isomerase 1</fullName>
    </alternativeName>
</protein>
<feature type="active site" description="Nucleophile" evidence="14">
    <location>
        <position position="197"/>
    </location>
</feature>
<evidence type="ECO:0000256" key="7">
    <source>
        <dbReference type="ARBA" id="ARBA00023235"/>
    </source>
</evidence>
<dbReference type="InterPro" id="IPR001406">
    <property type="entry name" value="PsdUridine_synth_TruA"/>
</dbReference>
<evidence type="ECO:0000256" key="5">
    <source>
        <dbReference type="ARBA" id="ARBA00022664"/>
    </source>
</evidence>
<evidence type="ECO:0000256" key="9">
    <source>
        <dbReference type="ARBA" id="ARBA00036943"/>
    </source>
</evidence>
<dbReference type="OrthoDB" id="10256309at2759"/>
<dbReference type="SUPFAM" id="SSF55120">
    <property type="entry name" value="Pseudouridine synthase"/>
    <property type="match status" value="1"/>
</dbReference>
<comment type="catalytic activity">
    <reaction evidence="9">
        <text>a uridine in tRNA = a pseudouridine in tRNA</text>
        <dbReference type="Rhea" id="RHEA:54572"/>
        <dbReference type="Rhea" id="RHEA-COMP:13339"/>
        <dbReference type="Rhea" id="RHEA-COMP:13934"/>
        <dbReference type="ChEBI" id="CHEBI:65314"/>
        <dbReference type="ChEBI" id="CHEBI:65315"/>
    </reaction>
</comment>
<proteinExistence type="inferred from homology"/>
<evidence type="ECO:0000256" key="14">
    <source>
        <dbReference type="PIRSR" id="PIRSR641708-1"/>
    </source>
</evidence>
<feature type="region of interest" description="Disordered" evidence="16">
    <location>
        <begin position="602"/>
        <end position="649"/>
    </location>
</feature>
<evidence type="ECO:0000256" key="4">
    <source>
        <dbReference type="ARBA" id="ARBA00009375"/>
    </source>
</evidence>
<dbReference type="GO" id="GO:1990481">
    <property type="term" value="P:mRNA pseudouridine synthesis"/>
    <property type="evidence" value="ECO:0007669"/>
    <property type="project" value="TreeGrafter"/>
</dbReference>
<gene>
    <name evidence="18" type="ORF">PVAR5_1727</name>
</gene>
<comment type="similarity">
    <text evidence="4">Belongs to the tRNA pseudouridine synthase TruA family.</text>
</comment>
<organism evidence="18 19">
    <name type="scientific">Byssochlamys spectabilis (strain No. 5 / NBRC 109023)</name>
    <name type="common">Paecilomyces variotii</name>
    <dbReference type="NCBI Taxonomy" id="1356009"/>
    <lineage>
        <taxon>Eukaryota</taxon>
        <taxon>Fungi</taxon>
        <taxon>Dikarya</taxon>
        <taxon>Ascomycota</taxon>
        <taxon>Pezizomycotina</taxon>
        <taxon>Eurotiomycetes</taxon>
        <taxon>Eurotiomycetidae</taxon>
        <taxon>Eurotiales</taxon>
        <taxon>Thermoascaceae</taxon>
        <taxon>Paecilomyces</taxon>
    </lineage>
</organism>
<evidence type="ECO:0000256" key="16">
    <source>
        <dbReference type="SAM" id="MobiDB-lite"/>
    </source>
</evidence>
<comment type="function">
    <text evidence="10">Formation of pseudouridine at positions 27 and 28 in the anticodon stem and loop of transfer RNAs; at positions 34 and 36 of intron-containing precursor tRNA(Ile) and at position 35 in the intron-containing tRNA(Tyr). Catalyzes pseudouridylation at position 44 in U2 snRNA. Also catalyzes pseudouridylation of mRNAs.</text>
</comment>
<feature type="compositionally biased region" description="Basic and acidic residues" evidence="16">
    <location>
        <begin position="606"/>
        <end position="621"/>
    </location>
</feature>
<dbReference type="GO" id="GO:0006397">
    <property type="term" value="P:mRNA processing"/>
    <property type="evidence" value="ECO:0007669"/>
    <property type="project" value="UniProtKB-KW"/>
</dbReference>
<comment type="catalytic activity">
    <reaction evidence="2">
        <text>uridine in snRNA = pseudouridine in snRNA</text>
        <dbReference type="Rhea" id="RHEA:51124"/>
        <dbReference type="Rhea" id="RHEA-COMP:12891"/>
        <dbReference type="Rhea" id="RHEA-COMP:12892"/>
        <dbReference type="ChEBI" id="CHEBI:65314"/>
        <dbReference type="ChEBI" id="CHEBI:65315"/>
    </reaction>
</comment>
<name>V5HU61_BYSSN</name>
<sequence>MEFRKKNTVRLSQHRILHARLGVVGFDKSRSTSGIFIFSYSISLPTHHTFCHLSLPFASSAQVSSKPDLVASRNPLRSQTNMAGGGDGGGGSDKRTRNEQQQEAKRRKLEAGEDVKAPIYATHFSQEEIAAEDRRPKKKVAVLMGYSGTGYHGMQLSDKEKTIEGELFPAFVAAGAISKANAADPKKSSLVRCARTDKGVHAAGNIVSLKLIVEDPDIVQKINEKLSPQIRIWGIQPTNKSFSCYQMCDSRIYEYLIPTHCFLPPHPSTYLGKKMTEIAEKTGDLEGLKSRQEEVAGFWDEVDEKHIKLILESLPEDIRKLVGKSLYLEEQENASPDAEVSVPKRKVPEVQPSETKTAEEQPAEDTPASEGKDASSKSGRGLTEEEMAQKQLINATIKSIKSAYLAAKRAYRIPKKRLERVQEALDRYVGTKNFYNYTIQKTFRDPSAKRHIKSFNVNQEPIIINGTEWVSLKVHGQSFMMHQIRKMVAMAALVVRCGCDPERIVDTYGPTKIAIPKAPGLGLLLERPIFDSYNKRVTDFGKDPIDFSKYEKEINEFKQREIYERIFREEEEKNSFGAFFNHIDHFPEDNFLYVTSGGLAAAKPADQPKGDNSTDSKDQKRGKSARQALADVEGESEPEGNVGNGEEGG</sequence>
<feature type="region of interest" description="Disordered" evidence="16">
    <location>
        <begin position="66"/>
        <end position="112"/>
    </location>
</feature>
<reference evidence="19" key="1">
    <citation type="journal article" date="2014" name="Genome Announc.">
        <title>Draft genome sequence of the formaldehyde-resistant fungus Byssochlamys spectabilis No. 5 (anamorph Paecilomyces variotii No. 5) (NBRC109023).</title>
        <authorList>
            <person name="Oka T."/>
            <person name="Ekino K."/>
            <person name="Fukuda K."/>
            <person name="Nomura Y."/>
        </authorList>
    </citation>
    <scope>NUCLEOTIDE SEQUENCE [LARGE SCALE GENOMIC DNA]</scope>
    <source>
        <strain evidence="19">No. 5 / NBRC 109023</strain>
    </source>
</reference>